<evidence type="ECO:0000256" key="1">
    <source>
        <dbReference type="SAM" id="MobiDB-lite"/>
    </source>
</evidence>
<sequence>MATQQSVQSEQKVTKKPEPIKQYILQGDSTTEPNESFRTRMAVVGYRNYNDYDHIKRELDFFNSKRKIDLIVSGGCTGVDTLAERWADENNVPKKILLPIKALGKRSYALRDHGIVDHSTHMIAFPSDQGRGTQITIEMAKKKNIKLRVVNIN</sequence>
<dbReference type="Pfam" id="PF10686">
    <property type="entry name" value="YAcAr"/>
    <property type="match status" value="1"/>
</dbReference>
<protein>
    <recommendedName>
        <fullName evidence="2">YspA cpYpsA-related SLOG domain-containing protein</fullName>
    </recommendedName>
</protein>
<dbReference type="Proteomes" id="UP000594342">
    <property type="component" value="Unassembled WGS sequence"/>
</dbReference>
<feature type="compositionally biased region" description="Polar residues" evidence="1">
    <location>
        <begin position="1"/>
        <end position="11"/>
    </location>
</feature>
<accession>A0A5K0U9I2</accession>
<reference evidence="3 4" key="1">
    <citation type="submission" date="2018-10" db="EMBL/GenBank/DDBJ databases">
        <authorList>
            <consortium name="IHU Genomes"/>
        </authorList>
    </citation>
    <scope>NUCLEOTIDE SEQUENCE [LARGE SCALE GENOMIC DNA]</scope>
    <source>
        <strain evidence="3 4">A1</strain>
    </source>
</reference>
<organism evidence="3 4">
    <name type="scientific">Yasminevirus sp. GU-2018</name>
    <dbReference type="NCBI Taxonomy" id="2420051"/>
    <lineage>
        <taxon>Viruses</taxon>
        <taxon>Varidnaviria</taxon>
        <taxon>Bamfordvirae</taxon>
        <taxon>Nucleocytoviricota</taxon>
        <taxon>Megaviricetes</taxon>
        <taxon>Imitervirales</taxon>
        <taxon>Mimiviridae</taxon>
        <taxon>Klosneuvirinae</taxon>
        <taxon>Yasminevirus</taxon>
        <taxon>Yasminevirus saudimassiliense</taxon>
    </lineage>
</organism>
<dbReference type="SUPFAM" id="SSF102405">
    <property type="entry name" value="MCP/YpsA-like"/>
    <property type="match status" value="1"/>
</dbReference>
<proteinExistence type="predicted"/>
<evidence type="ECO:0000259" key="2">
    <source>
        <dbReference type="Pfam" id="PF10686"/>
    </source>
</evidence>
<keyword evidence="4" id="KW-1185">Reference proteome</keyword>
<name>A0A5K0U9I2_9VIRU</name>
<dbReference type="Gene3D" id="3.40.50.450">
    <property type="match status" value="1"/>
</dbReference>
<feature type="domain" description="YspA cpYpsA-related SLOG" evidence="2">
    <location>
        <begin position="39"/>
        <end position="93"/>
    </location>
</feature>
<feature type="region of interest" description="Disordered" evidence="1">
    <location>
        <begin position="1"/>
        <end position="21"/>
    </location>
</feature>
<evidence type="ECO:0000313" key="4">
    <source>
        <dbReference type="Proteomes" id="UP000594342"/>
    </source>
</evidence>
<gene>
    <name evidence="3" type="ORF">YASMINEVIRUS_1271</name>
</gene>
<dbReference type="EMBL" id="UPSH01000001">
    <property type="protein sequence ID" value="VBB18739.1"/>
    <property type="molecule type" value="Genomic_DNA"/>
</dbReference>
<comment type="caution">
    <text evidence="3">The sequence shown here is derived from an EMBL/GenBank/DDBJ whole genome shotgun (WGS) entry which is preliminary data.</text>
</comment>
<dbReference type="InterPro" id="IPR019627">
    <property type="entry name" value="YAcAr"/>
</dbReference>
<evidence type="ECO:0000313" key="3">
    <source>
        <dbReference type="EMBL" id="VBB18739.1"/>
    </source>
</evidence>